<dbReference type="Proteomes" id="UP000292052">
    <property type="component" value="Unassembled WGS sequence"/>
</dbReference>
<organism evidence="1 2">
    <name type="scientific">Asbolus verrucosus</name>
    <name type="common">Desert ironclad beetle</name>
    <dbReference type="NCBI Taxonomy" id="1661398"/>
    <lineage>
        <taxon>Eukaryota</taxon>
        <taxon>Metazoa</taxon>
        <taxon>Ecdysozoa</taxon>
        <taxon>Arthropoda</taxon>
        <taxon>Hexapoda</taxon>
        <taxon>Insecta</taxon>
        <taxon>Pterygota</taxon>
        <taxon>Neoptera</taxon>
        <taxon>Endopterygota</taxon>
        <taxon>Coleoptera</taxon>
        <taxon>Polyphaga</taxon>
        <taxon>Cucujiformia</taxon>
        <taxon>Tenebrionidae</taxon>
        <taxon>Pimeliinae</taxon>
        <taxon>Asbolus</taxon>
    </lineage>
</organism>
<feature type="non-terminal residue" evidence="1">
    <location>
        <position position="118"/>
    </location>
</feature>
<dbReference type="AlphaFoldDB" id="A0A482VSV9"/>
<evidence type="ECO:0000313" key="1">
    <source>
        <dbReference type="EMBL" id="RZC35800.1"/>
    </source>
</evidence>
<reference evidence="1 2" key="1">
    <citation type="submission" date="2017-03" db="EMBL/GenBank/DDBJ databases">
        <title>Genome of the blue death feigning beetle - Asbolus verrucosus.</title>
        <authorList>
            <person name="Rider S.D."/>
        </authorList>
    </citation>
    <scope>NUCLEOTIDE SEQUENCE [LARGE SCALE GENOMIC DNA]</scope>
    <source>
        <strain evidence="1">Butters</strain>
        <tissue evidence="1">Head and leg muscle</tissue>
    </source>
</reference>
<dbReference type="InterPro" id="IPR006616">
    <property type="entry name" value="DM9_repeat"/>
</dbReference>
<name>A0A482VSV9_ASBVE</name>
<accession>A0A482VSV9</accession>
<protein>
    <submittedName>
        <fullName evidence="1">DUF3421 domain containing protein</fullName>
    </submittedName>
</protein>
<dbReference type="EMBL" id="QDEB01067773">
    <property type="protein sequence ID" value="RZC35800.1"/>
    <property type="molecule type" value="Genomic_DNA"/>
</dbReference>
<keyword evidence="2" id="KW-1185">Reference proteome</keyword>
<proteinExistence type="predicted"/>
<sequence length="118" mass="13184">MQSTYIAQLFLVDHGLLPTRLYKGEKTVTASRNGVHTSDEFIKILCSKQPEKFVWLPVTAQNLHTEIIGKHLVVGGTENGKVVNIGRGAYQEEVVVGKVCSYNIGNALMYFPYQDQEL</sequence>
<dbReference type="OrthoDB" id="6720665at2759"/>
<dbReference type="PANTHER" id="PTHR31649">
    <property type="entry name" value="AGAP009604-PA"/>
    <property type="match status" value="1"/>
</dbReference>
<comment type="caution">
    <text evidence="1">The sequence shown here is derived from an EMBL/GenBank/DDBJ whole genome shotgun (WGS) entry which is preliminary data.</text>
</comment>
<gene>
    <name evidence="1" type="ORF">BDFB_014376</name>
</gene>
<dbReference type="PANTHER" id="PTHR31649:SF10">
    <property type="entry name" value="IP19903P-RELATED"/>
    <property type="match status" value="1"/>
</dbReference>
<evidence type="ECO:0000313" key="2">
    <source>
        <dbReference type="Proteomes" id="UP000292052"/>
    </source>
</evidence>
<dbReference type="Pfam" id="PF11901">
    <property type="entry name" value="DM9"/>
    <property type="match status" value="1"/>
</dbReference>